<dbReference type="OrthoDB" id="4900492at2759"/>
<keyword evidence="3" id="KW-1185">Reference proteome</keyword>
<evidence type="ECO:0000313" key="3">
    <source>
        <dbReference type="Proteomes" id="UP000240493"/>
    </source>
</evidence>
<dbReference type="AlphaFoldDB" id="A0A2T3ZJU7"/>
<gene>
    <name evidence="2" type="ORF">M441DRAFT_129355</name>
</gene>
<feature type="compositionally biased region" description="Acidic residues" evidence="1">
    <location>
        <begin position="269"/>
        <end position="279"/>
    </location>
</feature>
<name>A0A2T3ZJU7_TRIA4</name>
<evidence type="ECO:0000313" key="2">
    <source>
        <dbReference type="EMBL" id="PTB45076.1"/>
    </source>
</evidence>
<dbReference type="EMBL" id="KZ679257">
    <property type="protein sequence ID" value="PTB45076.1"/>
    <property type="molecule type" value="Genomic_DNA"/>
</dbReference>
<feature type="region of interest" description="Disordered" evidence="1">
    <location>
        <begin position="48"/>
        <end position="100"/>
    </location>
</feature>
<evidence type="ECO:0000256" key="1">
    <source>
        <dbReference type="SAM" id="MobiDB-lite"/>
    </source>
</evidence>
<feature type="compositionally biased region" description="Low complexity" evidence="1">
    <location>
        <begin position="346"/>
        <end position="360"/>
    </location>
</feature>
<feature type="compositionally biased region" description="Polar residues" evidence="1">
    <location>
        <begin position="323"/>
        <end position="340"/>
    </location>
</feature>
<dbReference type="Proteomes" id="UP000240493">
    <property type="component" value="Unassembled WGS sequence"/>
</dbReference>
<sequence length="470" mass="50156">MPVTTILQHAIQRELPVKAEAASNAHNGKNEGSLISGHIPVEANLNTVESSSPQKYRASKVKRAAPAISSGSSRHPKQPRNASASRRRRKSRPSSTQIASESGHYTFVSEIFPSLEPISLGASFFIPFGMANGTATYEQSPKGTWEPQLNYCHTPPASSTNCTNEKAFPSAYTAAEDMLNPLNSHSTTASPSTNQRSSGQRSSFASSSEPISPSSYFTAQSCPRGYKNAQTSIEDNNTTGAGNEPVSDTNPQETSCLQHINQQAVESLREEEEEEEEEEAVHHVAASRLAEIPQPAIIKQAVPTIEQVPPAQAKVAAQEKVNSKQITSPQPRRTLRSSSAPYPGMSPQSASPESEESTTSKGGLPVGGELTAHRELFAFTSGYNQTANRNCTVTSGGFISSSCFVCISCSIPSSYFIPRCSIPRGCSPWNNSSATSTAKKTSSTSYRGHSTPAGFAISCNSILCDQLTAC</sequence>
<protein>
    <submittedName>
        <fullName evidence="2">Uncharacterized protein</fullName>
    </submittedName>
</protein>
<accession>A0A2T3ZJU7</accession>
<feature type="compositionally biased region" description="Low complexity" evidence="1">
    <location>
        <begin position="197"/>
        <end position="215"/>
    </location>
</feature>
<reference evidence="2 3" key="1">
    <citation type="submission" date="2016-07" db="EMBL/GenBank/DDBJ databases">
        <title>Multiple horizontal gene transfer events from other fungi enriched the ability of initially mycotrophic Trichoderma (Ascomycota) to feed on dead plant biomass.</title>
        <authorList>
            <consortium name="DOE Joint Genome Institute"/>
            <person name="Aerts A."/>
            <person name="Atanasova L."/>
            <person name="Chenthamara K."/>
            <person name="Zhang J."/>
            <person name="Grujic M."/>
            <person name="Henrissat B."/>
            <person name="Kuo A."/>
            <person name="Salamov A."/>
            <person name="Lipzen A."/>
            <person name="Labutti K."/>
            <person name="Barry K."/>
            <person name="Miao Y."/>
            <person name="Rahimi M.J."/>
            <person name="Shen Q."/>
            <person name="Grigoriev I.V."/>
            <person name="Kubicek C.P."/>
            <person name="Druzhinina I.S."/>
        </authorList>
    </citation>
    <scope>NUCLEOTIDE SEQUENCE [LARGE SCALE GENOMIC DNA]</scope>
    <source>
        <strain evidence="2 3">CBS 433.97</strain>
    </source>
</reference>
<organism evidence="2 3">
    <name type="scientific">Trichoderma asperellum (strain ATCC 204424 / CBS 433.97 / NBRC 101777)</name>
    <dbReference type="NCBI Taxonomy" id="1042311"/>
    <lineage>
        <taxon>Eukaryota</taxon>
        <taxon>Fungi</taxon>
        <taxon>Dikarya</taxon>
        <taxon>Ascomycota</taxon>
        <taxon>Pezizomycotina</taxon>
        <taxon>Sordariomycetes</taxon>
        <taxon>Hypocreomycetidae</taxon>
        <taxon>Hypocreales</taxon>
        <taxon>Hypocreaceae</taxon>
        <taxon>Trichoderma</taxon>
    </lineage>
</organism>
<feature type="region of interest" description="Disordered" evidence="1">
    <location>
        <begin position="316"/>
        <end position="367"/>
    </location>
</feature>
<feature type="compositionally biased region" description="Polar residues" evidence="1">
    <location>
        <begin position="181"/>
        <end position="196"/>
    </location>
</feature>
<feature type="region of interest" description="Disordered" evidence="1">
    <location>
        <begin position="181"/>
        <end position="284"/>
    </location>
</feature>
<proteinExistence type="predicted"/>
<feature type="compositionally biased region" description="Polar residues" evidence="1">
    <location>
        <begin position="228"/>
        <end position="265"/>
    </location>
</feature>